<comment type="similarity">
    <text evidence="1">Belongs to the short-chain dehydrogenases/reductases (SDR) family.</text>
</comment>
<evidence type="ECO:0000256" key="4">
    <source>
        <dbReference type="ARBA" id="ARBA00023098"/>
    </source>
</evidence>
<accession>A0AAE5A5Q5</accession>
<dbReference type="EMBL" id="JAWLUP010000008">
    <property type="protein sequence ID" value="MDV7264218.1"/>
    <property type="molecule type" value="Genomic_DNA"/>
</dbReference>
<evidence type="ECO:0000313" key="7">
    <source>
        <dbReference type="Proteomes" id="UP001185863"/>
    </source>
</evidence>
<dbReference type="Gene3D" id="3.40.50.720">
    <property type="entry name" value="NAD(P)-binding Rossmann-like Domain"/>
    <property type="match status" value="1"/>
</dbReference>
<dbReference type="PANTHER" id="PTHR43180">
    <property type="entry name" value="3-OXOACYL-(ACYL-CARRIER-PROTEIN) REDUCTASE (AFU_ORTHOLOGUE AFUA_6G11210)"/>
    <property type="match status" value="1"/>
</dbReference>
<dbReference type="Pfam" id="PF13561">
    <property type="entry name" value="adh_short_C2"/>
    <property type="match status" value="1"/>
</dbReference>
<keyword evidence="3" id="KW-0520">NAD</keyword>
<dbReference type="SUPFAM" id="SSF51735">
    <property type="entry name" value="NAD(P)-binding Rossmann-fold domains"/>
    <property type="match status" value="1"/>
</dbReference>
<dbReference type="PANTHER" id="PTHR43180:SF28">
    <property type="entry name" value="NAD(P)-BINDING ROSSMANN-FOLD SUPERFAMILY PROTEIN"/>
    <property type="match status" value="1"/>
</dbReference>
<gene>
    <name evidence="6" type="ORF">R4315_06610</name>
</gene>
<dbReference type="InterPro" id="IPR020904">
    <property type="entry name" value="Sc_DH/Rdtase_CS"/>
</dbReference>
<sequence length="255" mass="26681">MGILDGKVAVITGGASGQGAAEARLFAAEGAKVVIADVQDDLGKNLVDELAGAAIYVHTDVSSEEDWAETIRQTIDAFGDPTILVQSAAIVHHKLIEDSPREEFDRVLAVNLVGPYLGMRAVLEPMQRAGGGSIINVGSGSALSGVAGRALYGSSKWGLRGLTKSAAIEFGVFGIRVNSIQPGAIDTPMLRRSDQEIPPPQIPIARYGTPEEIAEAALFLASDRGAYITGIDLPVDGGSTAGSWVRPRADFKTND</sequence>
<evidence type="ECO:0000256" key="5">
    <source>
        <dbReference type="ARBA" id="ARBA00023221"/>
    </source>
</evidence>
<keyword evidence="5" id="KW-0753">Steroid metabolism</keyword>
<evidence type="ECO:0000256" key="1">
    <source>
        <dbReference type="ARBA" id="ARBA00006484"/>
    </source>
</evidence>
<dbReference type="EC" id="1.1.1.47" evidence="6"/>
<dbReference type="PRINTS" id="PR00081">
    <property type="entry name" value="GDHRDH"/>
</dbReference>
<comment type="caution">
    <text evidence="6">The sequence shown here is derived from an EMBL/GenBank/DDBJ whole genome shotgun (WGS) entry which is preliminary data.</text>
</comment>
<dbReference type="InterPro" id="IPR002347">
    <property type="entry name" value="SDR_fam"/>
</dbReference>
<dbReference type="GO" id="GO:0008202">
    <property type="term" value="P:steroid metabolic process"/>
    <property type="evidence" value="ECO:0007669"/>
    <property type="project" value="UniProtKB-KW"/>
</dbReference>
<dbReference type="GO" id="GO:0047936">
    <property type="term" value="F:glucose 1-dehydrogenase [NAD(P)+] activity"/>
    <property type="evidence" value="ECO:0007669"/>
    <property type="project" value="UniProtKB-EC"/>
</dbReference>
<dbReference type="FunFam" id="3.40.50.720:FF:000084">
    <property type="entry name" value="Short-chain dehydrogenase reductase"/>
    <property type="match status" value="1"/>
</dbReference>
<evidence type="ECO:0000313" key="6">
    <source>
        <dbReference type="EMBL" id="MDV7264218.1"/>
    </source>
</evidence>
<reference evidence="6" key="1">
    <citation type="submission" date="2023-10" db="EMBL/GenBank/DDBJ databases">
        <title>Development of a sustainable strategy for remediation of hydrocarbon-contaminated territories based on the waste exchange concept.</title>
        <authorList>
            <person name="Krivoruchko A."/>
        </authorList>
    </citation>
    <scope>NUCLEOTIDE SEQUENCE</scope>
    <source>
        <strain evidence="6">IEGM 68</strain>
    </source>
</reference>
<dbReference type="RefSeq" id="WP_213575908.1">
    <property type="nucleotide sequence ID" value="NZ_JAWLUP010000008.1"/>
</dbReference>
<dbReference type="AlphaFoldDB" id="A0AAE5A5Q5"/>
<dbReference type="InterPro" id="IPR036291">
    <property type="entry name" value="NAD(P)-bd_dom_sf"/>
</dbReference>
<evidence type="ECO:0000256" key="2">
    <source>
        <dbReference type="ARBA" id="ARBA00023002"/>
    </source>
</evidence>
<dbReference type="Proteomes" id="UP001185863">
    <property type="component" value="Unassembled WGS sequence"/>
</dbReference>
<name>A0AAE5A5Q5_9NOCA</name>
<dbReference type="NCBIfam" id="NF005559">
    <property type="entry name" value="PRK07231.1"/>
    <property type="match status" value="1"/>
</dbReference>
<dbReference type="PRINTS" id="PR00080">
    <property type="entry name" value="SDRFAMILY"/>
</dbReference>
<evidence type="ECO:0000256" key="3">
    <source>
        <dbReference type="ARBA" id="ARBA00023027"/>
    </source>
</evidence>
<keyword evidence="4" id="KW-0443">Lipid metabolism</keyword>
<dbReference type="PROSITE" id="PS00061">
    <property type="entry name" value="ADH_SHORT"/>
    <property type="match status" value="1"/>
</dbReference>
<keyword evidence="2 6" id="KW-0560">Oxidoreductase</keyword>
<protein>
    <submittedName>
        <fullName evidence="6">Glucose 1-dehydrogenase</fullName>
        <ecNumber evidence="6">1.1.1.47</ecNumber>
    </submittedName>
</protein>
<proteinExistence type="inferred from homology"/>
<organism evidence="6 7">
    <name type="scientific">Rhodococcus oxybenzonivorans</name>
    <dbReference type="NCBI Taxonomy" id="1990687"/>
    <lineage>
        <taxon>Bacteria</taxon>
        <taxon>Bacillati</taxon>
        <taxon>Actinomycetota</taxon>
        <taxon>Actinomycetes</taxon>
        <taxon>Mycobacteriales</taxon>
        <taxon>Nocardiaceae</taxon>
        <taxon>Rhodococcus</taxon>
    </lineage>
</organism>